<dbReference type="GO" id="GO:0071711">
    <property type="term" value="P:basement membrane organization"/>
    <property type="evidence" value="ECO:0007669"/>
    <property type="project" value="UniProtKB-ARBA"/>
</dbReference>
<dbReference type="GO" id="GO:0042995">
    <property type="term" value="C:cell projection"/>
    <property type="evidence" value="ECO:0007669"/>
    <property type="project" value="UniProtKB-SubCell"/>
</dbReference>
<dbReference type="GO" id="GO:0009888">
    <property type="term" value="P:tissue development"/>
    <property type="evidence" value="ECO:0007669"/>
    <property type="project" value="TreeGrafter"/>
</dbReference>
<feature type="domain" description="Laminin IV type A" evidence="18">
    <location>
        <begin position="1584"/>
        <end position="1771"/>
    </location>
</feature>
<evidence type="ECO:0000256" key="9">
    <source>
        <dbReference type="ARBA" id="ARBA00023054"/>
    </source>
</evidence>
<dbReference type="GO" id="GO:0016477">
    <property type="term" value="P:cell migration"/>
    <property type="evidence" value="ECO:0007669"/>
    <property type="project" value="UniProtKB-ARBA"/>
</dbReference>
<dbReference type="FunFam" id="2.10.25.10:FF:000090">
    <property type="entry name" value="laminin subunit alpha"/>
    <property type="match status" value="1"/>
</dbReference>
<feature type="disulfide bond" evidence="15">
    <location>
        <begin position="1936"/>
        <end position="1945"/>
    </location>
</feature>
<dbReference type="GO" id="GO:0030054">
    <property type="term" value="C:cell junction"/>
    <property type="evidence" value="ECO:0007669"/>
    <property type="project" value="UniProtKB-ARBA"/>
</dbReference>
<dbReference type="FunFam" id="2.60.120.260:FF:000092">
    <property type="entry name" value="Laminin subunit alpha-3"/>
    <property type="match status" value="1"/>
</dbReference>
<dbReference type="FunFam" id="2.10.25.10:FF:000106">
    <property type="entry name" value="Heparan sulfate proteoglycan 2"/>
    <property type="match status" value="1"/>
</dbReference>
<keyword evidence="9" id="KW-0175">Coiled coil</keyword>
<dbReference type="PRINTS" id="PR00011">
    <property type="entry name" value="EGFLAMININ"/>
</dbReference>
<dbReference type="GO" id="GO:0009887">
    <property type="term" value="P:animal organ morphogenesis"/>
    <property type="evidence" value="ECO:0007669"/>
    <property type="project" value="TreeGrafter"/>
</dbReference>
<dbReference type="Pfam" id="PF00052">
    <property type="entry name" value="Laminin_B"/>
    <property type="match status" value="1"/>
</dbReference>
<keyword evidence="10 15" id="KW-1015">Disulfide bond</keyword>
<feature type="disulfide bond" evidence="15">
    <location>
        <begin position="1395"/>
        <end position="1404"/>
    </location>
</feature>
<keyword evidence="13 15" id="KW-0424">Laminin EGF-like domain</keyword>
<dbReference type="FunFam" id="2.10.25.10:FF:000034">
    <property type="entry name" value="Laminin subunit alpha 3"/>
    <property type="match status" value="1"/>
</dbReference>
<dbReference type="Gene3D" id="2.60.120.260">
    <property type="entry name" value="Galactose-binding domain-like"/>
    <property type="match status" value="1"/>
</dbReference>
<dbReference type="PROSITE" id="PS51117">
    <property type="entry name" value="LAMININ_NTER"/>
    <property type="match status" value="1"/>
</dbReference>
<feature type="disulfide bond" evidence="15">
    <location>
        <begin position="1823"/>
        <end position="1832"/>
    </location>
</feature>
<feature type="disulfide bond" evidence="15">
    <location>
        <begin position="1515"/>
        <end position="1532"/>
    </location>
</feature>
<dbReference type="Pfam" id="PF24973">
    <property type="entry name" value="EGF_LMN_ATRN"/>
    <property type="match status" value="1"/>
</dbReference>
<evidence type="ECO:0000259" key="18">
    <source>
        <dbReference type="PROSITE" id="PS51115"/>
    </source>
</evidence>
<feature type="disulfide bond" evidence="15">
    <location>
        <begin position="1984"/>
        <end position="1993"/>
    </location>
</feature>
<feature type="disulfide bond" evidence="15">
    <location>
        <begin position="758"/>
        <end position="767"/>
    </location>
</feature>
<dbReference type="Pfam" id="PF00055">
    <property type="entry name" value="Laminin_N"/>
    <property type="match status" value="1"/>
</dbReference>
<dbReference type="InterPro" id="IPR002049">
    <property type="entry name" value="LE_dom"/>
</dbReference>
<dbReference type="PROSITE" id="PS50027">
    <property type="entry name" value="EGF_LAM_2"/>
    <property type="match status" value="15"/>
</dbReference>
<dbReference type="Proteomes" id="UP000410492">
    <property type="component" value="Unassembled WGS sequence"/>
</dbReference>
<dbReference type="Gene3D" id="2.10.25.10">
    <property type="entry name" value="Laminin"/>
    <property type="match status" value="21"/>
</dbReference>
<evidence type="ECO:0000256" key="3">
    <source>
        <dbReference type="ARBA" id="ARBA00022525"/>
    </source>
</evidence>
<keyword evidence="21" id="KW-1185">Reference proteome</keyword>
<feature type="disulfide bond" evidence="15">
    <location>
        <begin position="472"/>
        <end position="481"/>
    </location>
</feature>
<feature type="disulfide bond" evidence="15">
    <location>
        <begin position="565"/>
        <end position="574"/>
    </location>
</feature>
<keyword evidence="3" id="KW-0964">Secreted</keyword>
<feature type="domain" description="Laminin EGF-like" evidence="17">
    <location>
        <begin position="1374"/>
        <end position="1419"/>
    </location>
</feature>
<dbReference type="FunFam" id="2.10.25.10:FF:000189">
    <property type="entry name" value="Laminin subunit alpha 2"/>
    <property type="match status" value="1"/>
</dbReference>
<dbReference type="PROSITE" id="PS00022">
    <property type="entry name" value="EGF_1"/>
    <property type="match status" value="1"/>
</dbReference>
<keyword evidence="8" id="KW-0130">Cell adhesion</keyword>
<protein>
    <recommendedName>
        <fullName evidence="22">Laminin subunit alpha</fullName>
    </recommendedName>
</protein>
<evidence type="ECO:0000256" key="5">
    <source>
        <dbReference type="ARBA" id="ARBA00022729"/>
    </source>
</evidence>
<feature type="domain" description="Laminin EGF-like" evidence="17">
    <location>
        <begin position="1965"/>
        <end position="2011"/>
    </location>
</feature>
<evidence type="ECO:0000259" key="17">
    <source>
        <dbReference type="PROSITE" id="PS50027"/>
    </source>
</evidence>
<evidence type="ECO:0000256" key="14">
    <source>
        <dbReference type="ARBA" id="ARBA00065619"/>
    </source>
</evidence>
<keyword evidence="5 16" id="KW-0732">Signal</keyword>
<dbReference type="FunFam" id="2.10.25.10:FF:000051">
    <property type="entry name" value="Laminin subunit alpha 4"/>
    <property type="match status" value="1"/>
</dbReference>
<feature type="disulfide bond" evidence="15">
    <location>
        <begin position="1376"/>
        <end position="1393"/>
    </location>
</feature>
<feature type="domain" description="Laminin EGF-like" evidence="17">
    <location>
        <begin position="1912"/>
        <end position="1964"/>
    </location>
</feature>
<keyword evidence="12" id="KW-0966">Cell projection</keyword>
<dbReference type="FunFam" id="2.10.25.10:FF:000011">
    <property type="entry name" value="Cadherin EGF LAG seven-pass G-type receptor"/>
    <property type="match status" value="1"/>
</dbReference>
<dbReference type="InterPro" id="IPR050440">
    <property type="entry name" value="Laminin/Netrin_ECM"/>
</dbReference>
<evidence type="ECO:0000256" key="16">
    <source>
        <dbReference type="SAM" id="SignalP"/>
    </source>
</evidence>
<dbReference type="InterPro" id="IPR000742">
    <property type="entry name" value="EGF"/>
</dbReference>
<feature type="disulfide bond" evidence="15">
    <location>
        <begin position="1374"/>
        <end position="1386"/>
    </location>
</feature>
<dbReference type="PROSITE" id="PS01248">
    <property type="entry name" value="EGF_LAM_1"/>
    <property type="match status" value="7"/>
</dbReference>
<feature type="disulfide bond" evidence="15">
    <location>
        <begin position="1534"/>
        <end position="1543"/>
    </location>
</feature>
<feature type="domain" description="Laminin EGF-like" evidence="17">
    <location>
        <begin position="497"/>
        <end position="548"/>
    </location>
</feature>
<feature type="disulfide bond" evidence="15">
    <location>
        <begin position="1488"/>
        <end position="1497"/>
    </location>
</feature>
<feature type="domain" description="Laminin EGF-like" evidence="17">
    <location>
        <begin position="635"/>
        <end position="679"/>
    </location>
</feature>
<keyword evidence="4" id="KW-0272">Extracellular matrix</keyword>
<feature type="domain" description="Laminin N-terminal" evidence="19">
    <location>
        <begin position="25"/>
        <end position="276"/>
    </location>
</feature>
<evidence type="ECO:0000313" key="20">
    <source>
        <dbReference type="EMBL" id="VEN49031.1"/>
    </source>
</evidence>
<keyword evidence="11" id="KW-0325">Glycoprotein</keyword>
<feature type="domain" description="Laminin EGF-like" evidence="17">
    <location>
        <begin position="406"/>
        <end position="450"/>
    </location>
</feature>
<feature type="disulfide bond" evidence="15">
    <location>
        <begin position="610"/>
        <end position="619"/>
    </location>
</feature>
<evidence type="ECO:0000259" key="19">
    <source>
        <dbReference type="PROSITE" id="PS51117"/>
    </source>
</evidence>
<evidence type="ECO:0000256" key="12">
    <source>
        <dbReference type="ARBA" id="ARBA00023273"/>
    </source>
</evidence>
<reference evidence="20 21" key="1">
    <citation type="submission" date="2019-01" db="EMBL/GenBank/DDBJ databases">
        <authorList>
            <person name="Sayadi A."/>
        </authorList>
    </citation>
    <scope>NUCLEOTIDE SEQUENCE [LARGE SCALE GENOMIC DNA]</scope>
</reference>
<dbReference type="FunFam" id="2.10.25.10:FF:000069">
    <property type="entry name" value="Laminin subunit alpha 1"/>
    <property type="match status" value="1"/>
</dbReference>
<feature type="non-terminal residue" evidence="20">
    <location>
        <position position="2191"/>
    </location>
</feature>
<evidence type="ECO:0000313" key="21">
    <source>
        <dbReference type="Proteomes" id="UP000410492"/>
    </source>
</evidence>
<evidence type="ECO:0000256" key="13">
    <source>
        <dbReference type="ARBA" id="ARBA00023292"/>
    </source>
</evidence>
<feature type="disulfide bond" evidence="15">
    <location>
        <begin position="426"/>
        <end position="435"/>
    </location>
</feature>
<dbReference type="SMART" id="SM00180">
    <property type="entry name" value="EGF_Lam"/>
    <property type="match status" value="22"/>
</dbReference>
<comment type="subcellular location">
    <subcellularLocation>
        <location evidence="2">Cell projection</location>
    </subcellularLocation>
    <subcellularLocation>
        <location evidence="1">Secreted</location>
        <location evidence="1">Extracellular space</location>
        <location evidence="1">Extracellular matrix</location>
        <location evidence="1">Basement membrane</location>
    </subcellularLocation>
</comment>
<evidence type="ECO:0000256" key="4">
    <source>
        <dbReference type="ARBA" id="ARBA00022530"/>
    </source>
</evidence>
<feature type="disulfide bond" evidence="15">
    <location>
        <begin position="453"/>
        <end position="470"/>
    </location>
</feature>
<dbReference type="FunFam" id="2.10.25.10:FF:000074">
    <property type="entry name" value="Laminin subunit alpha"/>
    <property type="match status" value="1"/>
</dbReference>
<feature type="disulfide bond" evidence="15">
    <location>
        <begin position="497"/>
        <end position="509"/>
    </location>
</feature>
<keyword evidence="7" id="KW-0084">Basement membrane</keyword>
<feature type="domain" description="Laminin EGF-like" evidence="17">
    <location>
        <begin position="2012"/>
        <end position="2058"/>
    </location>
</feature>
<dbReference type="PANTHER" id="PTHR10574">
    <property type="entry name" value="NETRIN/LAMININ-RELATED"/>
    <property type="match status" value="1"/>
</dbReference>
<dbReference type="OrthoDB" id="10011303at2759"/>
<sequence>MVRATPALRVALAAALAALCISPTRGESLTPPYFNLAEGKRITASATCGEGLQGPEMYCKLIGTNGDNDLTENVIQGQYCDYCDPDRFDKKHPPEYAVDGMETWWQSPPLSRGMKYNEVNLTIELGQEFHVAYVYIKMAISPRPGLWVLEKSADYGKTYTPWQYFSDSPADCETFFGKSSLAPITRDDSVICTTEYSKIVPLEGGEIPISLLKNRPSANHYFNSTILQEWTRATNVRLRLLRTKNLLGHLMSVARQDPTVTRRYFYAIKDISIGGRCMCNGHAEACDIPDPRDSKILLCHCQHNTCGAKCDECCPGYEQKAWKQSKHDAPFSCEPCNCFDHSYECEYDPEIDRKHLSLDIHGKYEGGGVCKNCQHNTEGINCNKCKPTFYRPYQKHWNETDVCQPCNCNTYYSTGNCAEGSGRCECKPAYTPPYCDSCSFGYYGYPDCRPCECYLNGTMNQQCTAQEGLCECLPNFGGDYCKECAPGYFNFTQCSRCQCDPQGSVSEVCDQTTGACTCKNKYAGLKCDQCSDGYFYSGGECTYCNCDRSGTEDGICDKQTGKCICKPGYGGDRCDMCILSYYGHPDCKPCNCSKVGSHGTTCSASGKCSCLSNYAGRTCEQCSPGYYNYPDCKPCECDSHGSLGISCDLEGRCECKENFAGNKCDACKEGYYNFPACEDCNCHPAGVVAGFAGCGSVPAGELCQCKERVEGRICDRCKPLYWNLNLNNPNGCEECQCDLRGTLGGLATCDTEQGQCTCKPSVVARRCSECADGTYGLMESDLFGCTDCGCDVGGSLSNVCNKQSGQCQCQSRVTGRTCKEPLQAHYFPTLYHYQYEAEKGRTPENNRVRLSYDETVFPNFSWKGYVSFYVLQKEIIQDIYIDKPSLYRMVLRFVNRNPHTVIGGVRVIPDNPNDIEQYHKVQLRNTSKPAFVTLSGETGNTPKPFVMNPGRWSVSITASENILLDYFVLLPEDFYLATILNQKVEKPCKVDELDLCRHYAYPTVTSYSRAWGVGGFIQGPNNDQIQLKQWFPSQEHLQKIQAYNRVPLLNSLQPEITFNITMPKPGPYVLVVNYVTPLDDLRTHNITVRTQTRNGEETGQVKFYACPYTTMCRQVVADTFNGVAVYTVDGNNILLTMNGINTNVGVHSVYAIPYDEWSMDQIRPKPVCVRKNGTCIPSTFHNPPETKKIQFEDEVEGELAKNRPPLFVDNETTYVWLNATDNTVDLKGKVPSPGYYSFILHYRQPHYPVFDLNVIIHNGQFYEAKVPVEHCPSESGCRAVVTEINRNDKFSLTENFIVTVKQPDNKSVFLDYLLVVPADLYDSRSLEEEDLDRTGEFINTCGNNHFYIDTNETGFCRDAIFSITTNHKNGALPCECDFAGSDSFVCETFGGQCKCKENIIGRRCEACKTGYYGFPECKPCNCPSTAFCEPDTGECICPPHVVGEKCDQCEPLTYGFDAFNGCEECRCNPLGVANNTRQCDLLTGDCPCQENIFGRTCDHCKPGYYSFPYCASCECNEIGTTSEICDKETAQCFCKKNVVGPQCSICHESTFNLQPENEEGCTECFCFGKSKRCISSNYIKVSLNVMKDWKMVSLNASEHLNVTHLNLTTEDIDDISDVIGVDFSYYNVSQAPAYFAAPSDYLGKKLTSYGGFLNYTIYYVIGQGGSAVGGPDVILQGPDYYLTYSNLEQPPPASEFAFMLQLVESNFELPSGSPAKREHMMEVLKDLKGIYLRATYWTASVTTRLIDVLQDEAIPPDPSYENGVAALSVEQCMCPPNYQGLSCEECAPGYYRVPGPHGGYCIPCECHGHATECDVNTGICMNCMHNTKGDHCEFCDVGYHGNAKAGTPRDCLICACPLPIASNNFAVGCQVSADGEKISCDCKEGYIGARCQSCDAGFYGRPESQGDFCRPCQCSGNIDPRDPSSCDTVTGECLRCLNNTAGTACSLCKPGFFGDAVHLKDCQACICDQTGTDHCDSYTGRCVCKPNVAGEKCDRCEPYHYGFQSGRGCVGCSCSSASESDQCEDATGQCKCKPGAAGRACDRCAAGYWNYTSEGCQSCGCKSEYSLGFGCNAQTGQCECLQGVVGEKCDQCPHRWAFVPEVGCHACDSCHHALLNDTDQLAAMIDPIIFEFDMLGSQTEGWDVSGRENENILASEIIEIQETLNLSVPKRLVNILEMNGISSMRLLAELC</sequence>
<comment type="subunit">
    <text evidence="14">Laminin is a complex glycoprotein, consisting of three different polypeptide chains (alpha, beta, gamma), which are bound to each other by disulfide bonds into a cross-shaped molecule comprising one long and three short arms with globules at each end.</text>
</comment>
<feature type="disulfide bond" evidence="15">
    <location>
        <begin position="1948"/>
        <end position="1962"/>
    </location>
</feature>
<feature type="disulfide bond" evidence="15">
    <location>
        <begin position="1513"/>
        <end position="1525"/>
    </location>
</feature>
<name>A0A653CMM3_CALMS</name>
<dbReference type="GO" id="GO:0006950">
    <property type="term" value="P:response to stress"/>
    <property type="evidence" value="ECO:0007669"/>
    <property type="project" value="UniProtKB-ARBA"/>
</dbReference>
<feature type="domain" description="Laminin EGF-like" evidence="17">
    <location>
        <begin position="550"/>
        <end position="589"/>
    </location>
</feature>
<feature type="domain" description="Laminin EGF-like" evidence="17">
    <location>
        <begin position="1420"/>
        <end position="1464"/>
    </location>
</feature>
<feature type="disulfide bond" evidence="15">
    <location>
        <begin position="635"/>
        <end position="647"/>
    </location>
</feature>
<evidence type="ECO:0000256" key="8">
    <source>
        <dbReference type="ARBA" id="ARBA00022889"/>
    </source>
</evidence>
<dbReference type="FunFam" id="2.10.25.10:FF:000083">
    <property type="entry name" value="Laminin subunit alpha"/>
    <property type="match status" value="1"/>
</dbReference>
<dbReference type="InterPro" id="IPR000034">
    <property type="entry name" value="Laminin_IV"/>
</dbReference>
<feature type="domain" description="Laminin EGF-like" evidence="17">
    <location>
        <begin position="451"/>
        <end position="496"/>
    </location>
</feature>
<dbReference type="SMART" id="SM00136">
    <property type="entry name" value="LamNT"/>
    <property type="match status" value="1"/>
</dbReference>
<dbReference type="SMART" id="SM00281">
    <property type="entry name" value="LamB"/>
    <property type="match status" value="1"/>
</dbReference>
<dbReference type="SMART" id="SM00181">
    <property type="entry name" value="EGF"/>
    <property type="match status" value="11"/>
</dbReference>
<evidence type="ECO:0000256" key="1">
    <source>
        <dbReference type="ARBA" id="ARBA00004302"/>
    </source>
</evidence>
<dbReference type="PANTHER" id="PTHR10574:SF406">
    <property type="entry name" value="LAMININ SUBUNIT ALPHA 5"/>
    <property type="match status" value="1"/>
</dbReference>
<evidence type="ECO:0008006" key="22">
    <source>
        <dbReference type="Google" id="ProtNLM"/>
    </source>
</evidence>
<feature type="chain" id="PRO_5024791550" description="Laminin subunit alpha" evidence="16">
    <location>
        <begin position="27"/>
        <end position="2191"/>
    </location>
</feature>
<feature type="disulfide bond" evidence="15">
    <location>
        <begin position="1437"/>
        <end position="1446"/>
    </location>
</feature>
<feature type="domain" description="Laminin EGF-like" evidence="17">
    <location>
        <begin position="735"/>
        <end position="787"/>
    </location>
</feature>
<keyword evidence="6" id="KW-0677">Repeat</keyword>
<feature type="signal peptide" evidence="16">
    <location>
        <begin position="1"/>
        <end position="26"/>
    </location>
</feature>
<organism evidence="20 21">
    <name type="scientific">Callosobruchus maculatus</name>
    <name type="common">Southern cowpea weevil</name>
    <name type="synonym">Pulse bruchid</name>
    <dbReference type="NCBI Taxonomy" id="64391"/>
    <lineage>
        <taxon>Eukaryota</taxon>
        <taxon>Metazoa</taxon>
        <taxon>Ecdysozoa</taxon>
        <taxon>Arthropoda</taxon>
        <taxon>Hexapoda</taxon>
        <taxon>Insecta</taxon>
        <taxon>Pterygota</taxon>
        <taxon>Neoptera</taxon>
        <taxon>Endopterygota</taxon>
        <taxon>Coleoptera</taxon>
        <taxon>Polyphaga</taxon>
        <taxon>Cucujiformia</taxon>
        <taxon>Chrysomeloidea</taxon>
        <taxon>Chrysomelidae</taxon>
        <taxon>Bruchinae</taxon>
        <taxon>Bruchini</taxon>
        <taxon>Callosobruchus</taxon>
    </lineage>
</organism>
<dbReference type="InterPro" id="IPR056863">
    <property type="entry name" value="LMN_ATRN_NET-like_EGF"/>
</dbReference>
<dbReference type="GO" id="GO:0061564">
    <property type="term" value="P:axon development"/>
    <property type="evidence" value="ECO:0007669"/>
    <property type="project" value="UniProtKB-ARBA"/>
</dbReference>
<dbReference type="CDD" id="cd00055">
    <property type="entry name" value="EGF_Lam"/>
    <property type="match status" value="20"/>
</dbReference>
<evidence type="ECO:0000256" key="2">
    <source>
        <dbReference type="ARBA" id="ARBA00004316"/>
    </source>
</evidence>
<evidence type="ECO:0000256" key="7">
    <source>
        <dbReference type="ARBA" id="ARBA00022869"/>
    </source>
</evidence>
<comment type="caution">
    <text evidence="15">Lacks conserved residue(s) required for the propagation of feature annotation.</text>
</comment>
<feature type="domain" description="Laminin EGF-like" evidence="17">
    <location>
        <begin position="1465"/>
        <end position="1512"/>
    </location>
</feature>
<evidence type="ECO:0000256" key="15">
    <source>
        <dbReference type="PROSITE-ProRule" id="PRU00460"/>
    </source>
</evidence>
<dbReference type="InterPro" id="IPR008211">
    <property type="entry name" value="Laminin_N"/>
</dbReference>
<feature type="domain" description="Laminin EGF-like" evidence="17">
    <location>
        <begin position="590"/>
        <end position="634"/>
    </location>
</feature>
<dbReference type="Pfam" id="PF00053">
    <property type="entry name" value="EGF_laminin"/>
    <property type="match status" value="20"/>
</dbReference>
<feature type="disulfide bond" evidence="15">
    <location>
        <begin position="499"/>
        <end position="516"/>
    </location>
</feature>
<dbReference type="FunFam" id="2.10.25.10:FF:000388">
    <property type="entry name" value="Laminin subunit alpha"/>
    <property type="match status" value="1"/>
</dbReference>
<feature type="domain" description="Laminin EGF-like" evidence="17">
    <location>
        <begin position="1804"/>
        <end position="1853"/>
    </location>
</feature>
<evidence type="ECO:0000256" key="11">
    <source>
        <dbReference type="ARBA" id="ARBA00023180"/>
    </source>
</evidence>
<evidence type="ECO:0000256" key="10">
    <source>
        <dbReference type="ARBA" id="ARBA00023157"/>
    </source>
</evidence>
<dbReference type="FunFam" id="2.10.25.10:FF:000224">
    <property type="entry name" value="Usherin"/>
    <property type="match status" value="1"/>
</dbReference>
<accession>A0A653CMM3</accession>
<feature type="domain" description="Laminin EGF-like" evidence="17">
    <location>
        <begin position="1513"/>
        <end position="1563"/>
    </location>
</feature>
<dbReference type="GO" id="GO:0007155">
    <property type="term" value="P:cell adhesion"/>
    <property type="evidence" value="ECO:0007669"/>
    <property type="project" value="UniProtKB-KW"/>
</dbReference>
<proteinExistence type="predicted"/>
<dbReference type="FunFam" id="2.10.25.10:FF:000082">
    <property type="entry name" value="Laminin subunit alpha 1"/>
    <property type="match status" value="3"/>
</dbReference>
<dbReference type="FunFam" id="2.10.25.10:FF:000209">
    <property type="entry name" value="Laminin subunit alpha 5"/>
    <property type="match status" value="1"/>
</dbReference>
<dbReference type="PROSITE" id="PS51115">
    <property type="entry name" value="LAMININ_IVA"/>
    <property type="match status" value="1"/>
</dbReference>
<feature type="disulfide bond" evidence="15">
    <location>
        <begin position="590"/>
        <end position="602"/>
    </location>
</feature>
<feature type="disulfide bond" evidence="15">
    <location>
        <begin position="451"/>
        <end position="463"/>
    </location>
</feature>
<evidence type="ECO:0000256" key="6">
    <source>
        <dbReference type="ARBA" id="ARBA00022737"/>
    </source>
</evidence>
<dbReference type="EMBL" id="CAACVG010008242">
    <property type="protein sequence ID" value="VEN49031.1"/>
    <property type="molecule type" value="Genomic_DNA"/>
</dbReference>
<feature type="disulfide bond" evidence="15">
    <location>
        <begin position="655"/>
        <end position="664"/>
    </location>
</feature>
<gene>
    <name evidence="20" type="ORF">CALMAC_LOCUS10274</name>
</gene>
<feature type="disulfide bond" evidence="15">
    <location>
        <begin position="2032"/>
        <end position="2041"/>
    </location>
</feature>
<feature type="disulfide bond" evidence="15">
    <location>
        <begin position="518"/>
        <end position="527"/>
    </location>
</feature>
<dbReference type="FunFam" id="2.10.25.10:FF:000407">
    <property type="entry name" value="Laminin subunit alpha-3"/>
    <property type="match status" value="1"/>
</dbReference>
<dbReference type="SUPFAM" id="SSF57196">
    <property type="entry name" value="EGF/Laminin"/>
    <property type="match status" value="21"/>
</dbReference>
<dbReference type="GO" id="GO:0005604">
    <property type="term" value="C:basement membrane"/>
    <property type="evidence" value="ECO:0007669"/>
    <property type="project" value="UniProtKB-SubCell"/>
</dbReference>